<evidence type="ECO:0000256" key="7">
    <source>
        <dbReference type="HAMAP-Rule" id="MF_01428"/>
    </source>
</evidence>
<evidence type="ECO:0000259" key="9">
    <source>
        <dbReference type="Pfam" id="PF00749"/>
    </source>
</evidence>
<evidence type="ECO:0000256" key="4">
    <source>
        <dbReference type="ARBA" id="ARBA00022833"/>
    </source>
</evidence>
<dbReference type="RefSeq" id="WP_254569283.1">
    <property type="nucleotide sequence ID" value="NZ_CP098502.1"/>
</dbReference>
<evidence type="ECO:0000256" key="3">
    <source>
        <dbReference type="ARBA" id="ARBA00022741"/>
    </source>
</evidence>
<keyword evidence="4 7" id="KW-0862">Zinc</keyword>
<evidence type="ECO:0000256" key="5">
    <source>
        <dbReference type="ARBA" id="ARBA00022840"/>
    </source>
</evidence>
<feature type="binding site" evidence="7">
    <location>
        <position position="98"/>
    </location>
    <ligand>
        <name>Zn(2+)</name>
        <dbReference type="ChEBI" id="CHEBI:29105"/>
    </ligand>
</feature>
<dbReference type="PANTHER" id="PTHR43311:SF1">
    <property type="entry name" value="GLUTAMYL-Q TRNA(ASP) SYNTHETASE"/>
    <property type="match status" value="1"/>
</dbReference>
<feature type="domain" description="Glutamyl/glutaminyl-tRNA synthetase class Ib catalytic" evidence="9">
    <location>
        <begin position="4"/>
        <end position="249"/>
    </location>
</feature>
<dbReference type="InterPro" id="IPR020058">
    <property type="entry name" value="Glu/Gln-tRNA-synth_Ib_cat-dom"/>
</dbReference>
<dbReference type="GO" id="GO:0016874">
    <property type="term" value="F:ligase activity"/>
    <property type="evidence" value="ECO:0007669"/>
    <property type="project" value="UniProtKB-KW"/>
</dbReference>
<dbReference type="Pfam" id="PF00749">
    <property type="entry name" value="tRNA-synt_1c"/>
    <property type="match status" value="1"/>
</dbReference>
<dbReference type="PROSITE" id="PS00178">
    <property type="entry name" value="AA_TRNA_LIGASE_I"/>
    <property type="match status" value="1"/>
</dbReference>
<feature type="binding site" evidence="7">
    <location>
        <begin position="4"/>
        <end position="8"/>
    </location>
    <ligand>
        <name>L-glutamate</name>
        <dbReference type="ChEBI" id="CHEBI:29985"/>
    </ligand>
</feature>
<dbReference type="Proteomes" id="UP001056035">
    <property type="component" value="Chromosome"/>
</dbReference>
<accession>A0ABY5DLZ6</accession>
<dbReference type="InterPro" id="IPR014729">
    <property type="entry name" value="Rossmann-like_a/b/a_fold"/>
</dbReference>
<dbReference type="PRINTS" id="PR00987">
    <property type="entry name" value="TRNASYNTHGLU"/>
</dbReference>
<evidence type="ECO:0000313" key="10">
    <source>
        <dbReference type="EMBL" id="UTI62546.1"/>
    </source>
</evidence>
<feature type="short sequence motif" description="'KMSKS' region" evidence="7">
    <location>
        <begin position="237"/>
        <end position="241"/>
    </location>
</feature>
<name>A0ABY5DLZ6_9ACTN</name>
<keyword evidence="8" id="KW-0648">Protein biosynthesis</keyword>
<evidence type="ECO:0000256" key="1">
    <source>
        <dbReference type="ARBA" id="ARBA00022598"/>
    </source>
</evidence>
<feature type="binding site" evidence="7">
    <location>
        <position position="40"/>
    </location>
    <ligand>
        <name>L-glutamate</name>
        <dbReference type="ChEBI" id="CHEBI:29985"/>
    </ligand>
</feature>
<dbReference type="EMBL" id="CP098502">
    <property type="protein sequence ID" value="UTI62546.1"/>
    <property type="molecule type" value="Genomic_DNA"/>
</dbReference>
<keyword evidence="6 7" id="KW-0030">Aminoacyl-tRNA synthetase</keyword>
<comment type="cofactor">
    <cofactor evidence="7">
        <name>Zn(2+)</name>
        <dbReference type="ChEBI" id="CHEBI:29105"/>
    </cofactor>
    <text evidence="7">Binds 1 zinc ion per subunit.</text>
</comment>
<keyword evidence="3 7" id="KW-0547">Nucleotide-binding</keyword>
<organism evidence="10 11">
    <name type="scientific">Paraconexibacter antarcticus</name>
    <dbReference type="NCBI Taxonomy" id="2949664"/>
    <lineage>
        <taxon>Bacteria</taxon>
        <taxon>Bacillati</taxon>
        <taxon>Actinomycetota</taxon>
        <taxon>Thermoleophilia</taxon>
        <taxon>Solirubrobacterales</taxon>
        <taxon>Paraconexibacteraceae</taxon>
        <taxon>Paraconexibacter</taxon>
    </lineage>
</organism>
<protein>
    <recommendedName>
        <fullName evidence="7">Glutamyl-Q tRNA(Asp) synthetase</fullName>
        <shortName evidence="7">Glu-Q-RSs</shortName>
        <ecNumber evidence="7">6.1.1.-</ecNumber>
    </recommendedName>
</protein>
<dbReference type="InterPro" id="IPR049940">
    <property type="entry name" value="GluQ/Sye"/>
</dbReference>
<dbReference type="NCBIfam" id="NF004315">
    <property type="entry name" value="PRK05710.1-4"/>
    <property type="match status" value="1"/>
</dbReference>
<dbReference type="InterPro" id="IPR000924">
    <property type="entry name" value="Glu/Gln-tRNA-synth"/>
</dbReference>
<dbReference type="Gene3D" id="3.40.50.620">
    <property type="entry name" value="HUPs"/>
    <property type="match status" value="1"/>
</dbReference>
<keyword evidence="1 7" id="KW-0436">Ligase</keyword>
<gene>
    <name evidence="10" type="primary">gluQRS</name>
    <name evidence="7" type="synonym">gluQ</name>
    <name evidence="10" type="ORF">NBH00_14365</name>
</gene>
<feature type="binding site" evidence="7">
    <location>
        <position position="96"/>
    </location>
    <ligand>
        <name>Zn(2+)</name>
        <dbReference type="ChEBI" id="CHEBI:29105"/>
    </ligand>
</feature>
<keyword evidence="2 7" id="KW-0479">Metal-binding</keyword>
<feature type="binding site" evidence="7">
    <location>
        <position position="123"/>
    </location>
    <ligand>
        <name>Zn(2+)</name>
        <dbReference type="ChEBI" id="CHEBI:29105"/>
    </ligand>
</feature>
<dbReference type="NCBIfam" id="TIGR03838">
    <property type="entry name" value="queuosine_YadB"/>
    <property type="match status" value="1"/>
</dbReference>
<dbReference type="EC" id="6.1.1.-" evidence="7"/>
<dbReference type="InterPro" id="IPR022380">
    <property type="entry name" value="Glu-Q_tRNA(Asp)_Synthase"/>
</dbReference>
<dbReference type="NCBIfam" id="NF004314">
    <property type="entry name" value="PRK05710.1-3"/>
    <property type="match status" value="1"/>
</dbReference>
<dbReference type="SUPFAM" id="SSF52374">
    <property type="entry name" value="Nucleotidylyl transferase"/>
    <property type="match status" value="1"/>
</dbReference>
<feature type="binding site" evidence="7">
    <location>
        <position position="119"/>
    </location>
    <ligand>
        <name>Zn(2+)</name>
        <dbReference type="ChEBI" id="CHEBI:29105"/>
    </ligand>
</feature>
<reference evidence="10 11" key="1">
    <citation type="submission" date="2022-06" db="EMBL/GenBank/DDBJ databases">
        <title>Paraconexibacter antarcticus.</title>
        <authorList>
            <person name="Kim C.S."/>
        </authorList>
    </citation>
    <scope>NUCLEOTIDE SEQUENCE [LARGE SCALE GENOMIC DNA]</scope>
    <source>
        <strain evidence="10 11">02-257</strain>
    </source>
</reference>
<comment type="function">
    <text evidence="7">Catalyzes the tRNA-independent activation of glutamate in presence of ATP and the subsequent transfer of glutamate onto a tRNA(Asp). Glutamate is transferred on the 2-amino-5-(4,5-dihydroxy-2-cyclopenten-1-yl) moiety of the queuosine in the wobble position of the QUC anticodon.</text>
</comment>
<dbReference type="HAMAP" id="MF_01428">
    <property type="entry name" value="Glu_Q_tRNA_synth"/>
    <property type="match status" value="1"/>
</dbReference>
<evidence type="ECO:0000256" key="2">
    <source>
        <dbReference type="ARBA" id="ARBA00022723"/>
    </source>
</evidence>
<feature type="binding site" evidence="7">
    <location>
        <position position="180"/>
    </location>
    <ligand>
        <name>L-glutamate</name>
        <dbReference type="ChEBI" id="CHEBI:29985"/>
    </ligand>
</feature>
<evidence type="ECO:0000256" key="8">
    <source>
        <dbReference type="RuleBase" id="RU363037"/>
    </source>
</evidence>
<comment type="similarity">
    <text evidence="7">Belongs to the class-I aminoacyl-tRNA synthetase family. GluQ subfamily.</text>
</comment>
<feature type="binding site" evidence="7">
    <location>
        <position position="240"/>
    </location>
    <ligand>
        <name>ATP</name>
        <dbReference type="ChEBI" id="CHEBI:30616"/>
    </ligand>
</feature>
<dbReference type="InterPro" id="IPR001412">
    <property type="entry name" value="aa-tRNA-synth_I_CS"/>
</dbReference>
<keyword evidence="11" id="KW-1185">Reference proteome</keyword>
<keyword evidence="5 7" id="KW-0067">ATP-binding</keyword>
<evidence type="ECO:0000313" key="11">
    <source>
        <dbReference type="Proteomes" id="UP001056035"/>
    </source>
</evidence>
<proteinExistence type="inferred from homology"/>
<feature type="binding site" evidence="7">
    <location>
        <position position="198"/>
    </location>
    <ligand>
        <name>L-glutamate</name>
        <dbReference type="ChEBI" id="CHEBI:29985"/>
    </ligand>
</feature>
<evidence type="ECO:0000256" key="6">
    <source>
        <dbReference type="ARBA" id="ARBA00023146"/>
    </source>
</evidence>
<feature type="short sequence motif" description="'HIGH' region" evidence="7">
    <location>
        <begin position="7"/>
        <end position="17"/>
    </location>
</feature>
<dbReference type="PANTHER" id="PTHR43311">
    <property type="entry name" value="GLUTAMATE--TRNA LIGASE"/>
    <property type="match status" value="1"/>
</dbReference>
<sequence>MDGRYAPSPSGDLHLGNLRTALVAWLQAQAASSRFLVRVEDLDRGRSREAFVASQLGDLAALGLDHDGAVIRQSERTARYAECIDGLAADGLLYECFCTRAEIRQAASAPHGAGPEGAYPGTCRDLGAAARAAHLAAGRTPSLRVRAEAAVVTVRDALAGEVTAVVDDFVVRRADGGHAYNLAVVVDDADQGVEEVVRGDDLLETTPRQVWLARRLGLTPPASYVHVPLVVGDDGERLAKRHGAVTMRDLAARGHGPGDVLAVLAGSLGLSSLPRPLSAPALLDGWDLGRLPTAPVRLAVG</sequence>